<feature type="non-terminal residue" evidence="1">
    <location>
        <position position="1"/>
    </location>
</feature>
<protein>
    <submittedName>
        <fullName evidence="1">Uncharacterized protein</fullName>
    </submittedName>
</protein>
<sequence length="145" mass="15533">GLKLKGVAIIERRRKDGTVIDQEIVDNIVVVDGKERTAKLLGGLSTDFFTHIAIGTGTTAATNSDSALETEYTREAATIAYEASYKIKFEKTFSVASGVSEIITEAGLTDDAVVSGSILLDRFVFSPKTLDGDNPLFIKITITVS</sequence>
<proteinExistence type="predicted"/>
<dbReference type="EMBL" id="LAZR01028398">
    <property type="protein sequence ID" value="KKL62729.1"/>
    <property type="molecule type" value="Genomic_DNA"/>
</dbReference>
<dbReference type="AlphaFoldDB" id="A0A0F9DM06"/>
<accession>A0A0F9DM06</accession>
<evidence type="ECO:0000313" key="1">
    <source>
        <dbReference type="EMBL" id="KKL62729.1"/>
    </source>
</evidence>
<organism evidence="1">
    <name type="scientific">marine sediment metagenome</name>
    <dbReference type="NCBI Taxonomy" id="412755"/>
    <lineage>
        <taxon>unclassified sequences</taxon>
        <taxon>metagenomes</taxon>
        <taxon>ecological metagenomes</taxon>
    </lineage>
</organism>
<reference evidence="1" key="1">
    <citation type="journal article" date="2015" name="Nature">
        <title>Complex archaea that bridge the gap between prokaryotes and eukaryotes.</title>
        <authorList>
            <person name="Spang A."/>
            <person name="Saw J.H."/>
            <person name="Jorgensen S.L."/>
            <person name="Zaremba-Niedzwiedzka K."/>
            <person name="Martijn J."/>
            <person name="Lind A.E."/>
            <person name="van Eijk R."/>
            <person name="Schleper C."/>
            <person name="Guy L."/>
            <person name="Ettema T.J."/>
        </authorList>
    </citation>
    <scope>NUCLEOTIDE SEQUENCE</scope>
</reference>
<name>A0A0F9DM06_9ZZZZ</name>
<gene>
    <name evidence="1" type="ORF">LCGC14_2182300</name>
</gene>
<comment type="caution">
    <text evidence="1">The sequence shown here is derived from an EMBL/GenBank/DDBJ whole genome shotgun (WGS) entry which is preliminary data.</text>
</comment>